<evidence type="ECO:0000313" key="1">
    <source>
        <dbReference type="EMBL" id="KAI5060562.1"/>
    </source>
</evidence>
<proteinExistence type="predicted"/>
<keyword evidence="2" id="KW-1185">Reference proteome</keyword>
<evidence type="ECO:0000313" key="2">
    <source>
        <dbReference type="Proteomes" id="UP000886520"/>
    </source>
</evidence>
<dbReference type="AlphaFoldDB" id="A0A9D4Z4T6"/>
<reference evidence="1" key="1">
    <citation type="submission" date="2021-01" db="EMBL/GenBank/DDBJ databases">
        <title>Adiantum capillus-veneris genome.</title>
        <authorList>
            <person name="Fang Y."/>
            <person name="Liao Q."/>
        </authorList>
    </citation>
    <scope>NUCLEOTIDE SEQUENCE</scope>
    <source>
        <strain evidence="1">H3</strain>
        <tissue evidence="1">Leaf</tissue>
    </source>
</reference>
<organism evidence="1 2">
    <name type="scientific">Adiantum capillus-veneris</name>
    <name type="common">Maidenhair fern</name>
    <dbReference type="NCBI Taxonomy" id="13818"/>
    <lineage>
        <taxon>Eukaryota</taxon>
        <taxon>Viridiplantae</taxon>
        <taxon>Streptophyta</taxon>
        <taxon>Embryophyta</taxon>
        <taxon>Tracheophyta</taxon>
        <taxon>Polypodiopsida</taxon>
        <taxon>Polypodiidae</taxon>
        <taxon>Polypodiales</taxon>
        <taxon>Pteridineae</taxon>
        <taxon>Pteridaceae</taxon>
        <taxon>Vittarioideae</taxon>
        <taxon>Adiantum</taxon>
    </lineage>
</organism>
<comment type="caution">
    <text evidence="1">The sequence shown here is derived from an EMBL/GenBank/DDBJ whole genome shotgun (WGS) entry which is preliminary data.</text>
</comment>
<sequence>MVWSLFEGDTWKSDLYGLPLMERSVVDMVEDSSITERMHYNDKVLENGYCSDFESDTSRILCEDDLCDSASIDDASVEEESSLQ</sequence>
<protein>
    <submittedName>
        <fullName evidence="1">Uncharacterized protein</fullName>
    </submittedName>
</protein>
<gene>
    <name evidence="1" type="ORF">GOP47_0024982</name>
</gene>
<accession>A0A9D4Z4T6</accession>
<dbReference type="Proteomes" id="UP000886520">
    <property type="component" value="Chromosome 24"/>
</dbReference>
<name>A0A9D4Z4T6_ADICA</name>
<dbReference type="EMBL" id="JABFUD020000024">
    <property type="protein sequence ID" value="KAI5060562.1"/>
    <property type="molecule type" value="Genomic_DNA"/>
</dbReference>